<proteinExistence type="predicted"/>
<feature type="signal peptide" evidence="2">
    <location>
        <begin position="1"/>
        <end position="24"/>
    </location>
</feature>
<feature type="region of interest" description="Disordered" evidence="1">
    <location>
        <begin position="243"/>
        <end position="276"/>
    </location>
</feature>
<keyword evidence="4" id="KW-1185">Reference proteome</keyword>
<dbReference type="AlphaFoldDB" id="A0AAE0U560"/>
<feature type="compositionally biased region" description="Low complexity" evidence="1">
    <location>
        <begin position="440"/>
        <end position="451"/>
    </location>
</feature>
<gene>
    <name evidence="3" type="ORF">B0H63DRAFT_557871</name>
</gene>
<name>A0AAE0U560_9PEZI</name>
<protein>
    <submittedName>
        <fullName evidence="3">Uncharacterized protein</fullName>
    </submittedName>
</protein>
<reference evidence="3" key="2">
    <citation type="submission" date="2023-06" db="EMBL/GenBank/DDBJ databases">
        <authorList>
            <consortium name="Lawrence Berkeley National Laboratory"/>
            <person name="Haridas S."/>
            <person name="Hensen N."/>
            <person name="Bonometti L."/>
            <person name="Westerberg I."/>
            <person name="Brannstrom I.O."/>
            <person name="Guillou S."/>
            <person name="Cros-Aarteil S."/>
            <person name="Calhoun S."/>
            <person name="Kuo A."/>
            <person name="Mondo S."/>
            <person name="Pangilinan J."/>
            <person name="Riley R."/>
            <person name="LaButti K."/>
            <person name="Andreopoulos B."/>
            <person name="Lipzen A."/>
            <person name="Chen C."/>
            <person name="Yanf M."/>
            <person name="Daum C."/>
            <person name="Ng V."/>
            <person name="Clum A."/>
            <person name="Steindorff A."/>
            <person name="Ohm R."/>
            <person name="Martin F."/>
            <person name="Silar P."/>
            <person name="Natvig D."/>
            <person name="Lalanne C."/>
            <person name="Gautier V."/>
            <person name="Ament-velasquez S.L."/>
            <person name="Kruys A."/>
            <person name="Hutchinson M.I."/>
            <person name="Powell A.J."/>
            <person name="Barry K."/>
            <person name="Miller A.N."/>
            <person name="Grigoriev I.V."/>
            <person name="Debuchy R."/>
            <person name="Gladieux P."/>
            <person name="Thoren M.H."/>
            <person name="Johannesson H."/>
        </authorList>
    </citation>
    <scope>NUCLEOTIDE SEQUENCE</scope>
    <source>
        <strain evidence="3">CBS 232.78</strain>
    </source>
</reference>
<dbReference type="EMBL" id="JAULSW010000002">
    <property type="protein sequence ID" value="KAK3391000.1"/>
    <property type="molecule type" value="Genomic_DNA"/>
</dbReference>
<feature type="region of interest" description="Disordered" evidence="1">
    <location>
        <begin position="427"/>
        <end position="461"/>
    </location>
</feature>
<feature type="chain" id="PRO_5041988062" evidence="2">
    <location>
        <begin position="25"/>
        <end position="792"/>
    </location>
</feature>
<evidence type="ECO:0000313" key="4">
    <source>
        <dbReference type="Proteomes" id="UP001285441"/>
    </source>
</evidence>
<organism evidence="3 4">
    <name type="scientific">Podospora didyma</name>
    <dbReference type="NCBI Taxonomy" id="330526"/>
    <lineage>
        <taxon>Eukaryota</taxon>
        <taxon>Fungi</taxon>
        <taxon>Dikarya</taxon>
        <taxon>Ascomycota</taxon>
        <taxon>Pezizomycotina</taxon>
        <taxon>Sordariomycetes</taxon>
        <taxon>Sordariomycetidae</taxon>
        <taxon>Sordariales</taxon>
        <taxon>Podosporaceae</taxon>
        <taxon>Podospora</taxon>
    </lineage>
</organism>
<evidence type="ECO:0000256" key="2">
    <source>
        <dbReference type="SAM" id="SignalP"/>
    </source>
</evidence>
<evidence type="ECO:0000256" key="1">
    <source>
        <dbReference type="SAM" id="MobiDB-lite"/>
    </source>
</evidence>
<reference evidence="3" key="1">
    <citation type="journal article" date="2023" name="Mol. Phylogenet. Evol.">
        <title>Genome-scale phylogeny and comparative genomics of the fungal order Sordariales.</title>
        <authorList>
            <person name="Hensen N."/>
            <person name="Bonometti L."/>
            <person name="Westerberg I."/>
            <person name="Brannstrom I.O."/>
            <person name="Guillou S."/>
            <person name="Cros-Aarteil S."/>
            <person name="Calhoun S."/>
            <person name="Haridas S."/>
            <person name="Kuo A."/>
            <person name="Mondo S."/>
            <person name="Pangilinan J."/>
            <person name="Riley R."/>
            <person name="LaButti K."/>
            <person name="Andreopoulos B."/>
            <person name="Lipzen A."/>
            <person name="Chen C."/>
            <person name="Yan M."/>
            <person name="Daum C."/>
            <person name="Ng V."/>
            <person name="Clum A."/>
            <person name="Steindorff A."/>
            <person name="Ohm R.A."/>
            <person name="Martin F."/>
            <person name="Silar P."/>
            <person name="Natvig D.O."/>
            <person name="Lalanne C."/>
            <person name="Gautier V."/>
            <person name="Ament-Velasquez S.L."/>
            <person name="Kruys A."/>
            <person name="Hutchinson M.I."/>
            <person name="Powell A.J."/>
            <person name="Barry K."/>
            <person name="Miller A.N."/>
            <person name="Grigoriev I.V."/>
            <person name="Debuchy R."/>
            <person name="Gladieux P."/>
            <person name="Hiltunen Thoren M."/>
            <person name="Johannesson H."/>
        </authorList>
    </citation>
    <scope>NUCLEOTIDE SEQUENCE</scope>
    <source>
        <strain evidence="3">CBS 232.78</strain>
    </source>
</reference>
<accession>A0AAE0U560</accession>
<sequence>MFPGRQVLLSAAVLSGFALDTVSGGLVGHRDVSLNNTLQTTSAESVASALSLSSAVPSLAAPVQLTVSVASAPTASPASVDVVVVTKSGGSLGAAVIRTASPPGSDDDYVYPGVYDSGGTLTTDVNAPTRTVVPTRISVVPNPKSPILGPPPMDMPVEIPESTFNFEPVASSVATAPPANPGWTFGPGEAGTLAPATTTTAASTTAAAAGAVTTTPPRVPPLLPPKISSISIFVSSSGQIGLGDTSSPSPLSGTDLAWQAGPSSGGSGQSFSLSGSPSRTTLVTSTRYSNQTWISSAPYSSSITYCQASDSALTVFTSWSIVHTSTITWYGNPSDYTQPFAPIETPTPPAPCVEPLSPPRMTISVCSSTGTNSKYVTCTVTTSTASFGYGIQTSETVRPLPTNTITFLTTDKNPAVIFKTIETPNYGVTEEPKTRDNHASPTSGPGPITTPAYNSPVSSLAAHAAPPTSPVTVVVQPTAVVINGNTITDNPIVKTQVVVISSQTFTIDPTRVIGAGATVDRPAATGGYYTPLPPPPPTTTSLAGLAVVVSSSAAVIAGTTFKIEDKPATVTVSGQTFTIGPSGIAAAGQTLAIPAASPSPTEVVVVGGELITAIGQSVVVIKGTTITYGNSGASTATVIDQDTITLGPGGITAHDTTIGGTTAKSTETQFAVVGGATITKIGPSVVVINNVTYTVGPGTGTTTTVIGNETITIQPSGVSVSTLSFDFPFGPGSGPTTTIVPSAAGAASSSQPTVTSTSAAAVQDAAADVRPNRAMLIFSALLSIAIGVMALG</sequence>
<evidence type="ECO:0000313" key="3">
    <source>
        <dbReference type="EMBL" id="KAK3391000.1"/>
    </source>
</evidence>
<dbReference type="Proteomes" id="UP001285441">
    <property type="component" value="Unassembled WGS sequence"/>
</dbReference>
<comment type="caution">
    <text evidence="3">The sequence shown here is derived from an EMBL/GenBank/DDBJ whole genome shotgun (WGS) entry which is preliminary data.</text>
</comment>
<keyword evidence="2" id="KW-0732">Signal</keyword>